<dbReference type="EMBL" id="LGFT01000004">
    <property type="protein sequence ID" value="KUK45353.1"/>
    <property type="molecule type" value="Genomic_DNA"/>
</dbReference>
<accession>A0A101IM38</accession>
<evidence type="ECO:0000313" key="4">
    <source>
        <dbReference type="Proteomes" id="UP000057043"/>
    </source>
</evidence>
<sequence>MTNLMRACALAALVFFLCIGGTSGQFGYRITNSSPENGMIVEDFASAGSVTQTPVQMGYSVGGDDTVYLHIGEVAMTGSKVGINDIRLTISPFGPPGSKVGVVDGDRENDLRRFSSGLPRIVFLDDGTIIGQFDLDDPVYIKVVTPFDKIGPGDVRLDSPVDLPGTRVLDFDPDNGASCSVLHSGPSFNLWLPGARGVVRFYNANGNLYANPGALFGTWPSPPIYDAPDVVYFDVSSPTAYPRNFGYLTPNAIRMSN</sequence>
<gene>
    <name evidence="1" type="ORF">XD72_0256</name>
    <name evidence="2" type="ORF">XE07_0141</name>
</gene>
<evidence type="ECO:0000313" key="1">
    <source>
        <dbReference type="EMBL" id="KUK45353.1"/>
    </source>
</evidence>
<reference evidence="3 4" key="2">
    <citation type="journal article" date="2015" name="MBio">
        <title>Genome-Resolved Metagenomic Analysis Reveals Roles for Candidate Phyla and Other Microbial Community Members in Biogeochemical Transformations in Oil Reservoirs.</title>
        <authorList>
            <person name="Hu P."/>
            <person name="Tom L."/>
            <person name="Singh A."/>
            <person name="Thomas B.C."/>
            <person name="Baker B.J."/>
            <person name="Piceno Y.M."/>
            <person name="Andersen G.L."/>
            <person name="Banfield J.F."/>
        </authorList>
    </citation>
    <scope>NUCLEOTIDE SEQUENCE [LARGE SCALE GENOMIC DNA]</scope>
    <source>
        <strain evidence="1">57_489</strain>
    </source>
</reference>
<name>A0A101IM38_9EURY</name>
<reference evidence="2" key="1">
    <citation type="journal article" date="2015" name="MBio">
        <title>Genome-resolved metagenomic analysis reveals roles for candidate phyla and other microbial community members in biogeochemical transformations in oil reservoirs.</title>
        <authorList>
            <person name="Hu P."/>
            <person name="Tom L."/>
            <person name="Singh A."/>
            <person name="Thomas B.C."/>
            <person name="Baker B.J."/>
            <person name="Piceno Y.M."/>
            <person name="Andersen G.L."/>
            <person name="Banfield J.F."/>
        </authorList>
    </citation>
    <scope>NUCLEOTIDE SEQUENCE [LARGE SCALE GENOMIC DNA]</scope>
    <source>
        <strain evidence="2">56_747</strain>
    </source>
</reference>
<dbReference type="AlphaFoldDB" id="A0A101IM38"/>
<evidence type="ECO:0000313" key="2">
    <source>
        <dbReference type="EMBL" id="KUK97727.1"/>
    </source>
</evidence>
<dbReference type="Proteomes" id="UP000057043">
    <property type="component" value="Unassembled WGS sequence"/>
</dbReference>
<proteinExistence type="predicted"/>
<evidence type="ECO:0000313" key="3">
    <source>
        <dbReference type="Proteomes" id="UP000053961"/>
    </source>
</evidence>
<comment type="caution">
    <text evidence="2">The sequence shown here is derived from an EMBL/GenBank/DDBJ whole genome shotgun (WGS) entry which is preliminary data.</text>
</comment>
<dbReference type="Proteomes" id="UP000053961">
    <property type="component" value="Unassembled WGS sequence"/>
</dbReference>
<dbReference type="PATRIC" id="fig|301375.6.peg.1152"/>
<protein>
    <submittedName>
        <fullName evidence="2">Uncharacterized protein</fullName>
    </submittedName>
</protein>
<dbReference type="EMBL" id="LGHB01000001">
    <property type="protein sequence ID" value="KUK97727.1"/>
    <property type="molecule type" value="Genomic_DNA"/>
</dbReference>
<organism evidence="2 3">
    <name type="scientific">Methanothrix harundinacea</name>
    <dbReference type="NCBI Taxonomy" id="301375"/>
    <lineage>
        <taxon>Archaea</taxon>
        <taxon>Methanobacteriati</taxon>
        <taxon>Methanobacteriota</taxon>
        <taxon>Stenosarchaea group</taxon>
        <taxon>Methanomicrobia</taxon>
        <taxon>Methanotrichales</taxon>
        <taxon>Methanotrichaceae</taxon>
        <taxon>Methanothrix</taxon>
    </lineage>
</organism>